<proteinExistence type="predicted"/>
<dbReference type="PROSITE" id="PS50405">
    <property type="entry name" value="GST_CTER"/>
    <property type="match status" value="1"/>
</dbReference>
<dbReference type="InterPro" id="IPR036282">
    <property type="entry name" value="Glutathione-S-Trfase_C_sf"/>
</dbReference>
<feature type="domain" description="GST C-terminal" evidence="3">
    <location>
        <begin position="80"/>
        <end position="162"/>
    </location>
</feature>
<organism evidence="4 5">
    <name type="scientific">Riccia sorocarpa</name>
    <dbReference type="NCBI Taxonomy" id="122646"/>
    <lineage>
        <taxon>Eukaryota</taxon>
        <taxon>Viridiplantae</taxon>
        <taxon>Streptophyta</taxon>
        <taxon>Embryophyta</taxon>
        <taxon>Marchantiophyta</taxon>
        <taxon>Marchantiopsida</taxon>
        <taxon>Marchantiidae</taxon>
        <taxon>Marchantiales</taxon>
        <taxon>Ricciaceae</taxon>
        <taxon>Riccia</taxon>
    </lineage>
</organism>
<accession>A0ABD3HYN7</accession>
<dbReference type="InterPro" id="IPR010987">
    <property type="entry name" value="Glutathione-S-Trfase_C-like"/>
</dbReference>
<dbReference type="InterPro" id="IPR036249">
    <property type="entry name" value="Thioredoxin-like_sf"/>
</dbReference>
<evidence type="ECO:0000313" key="4">
    <source>
        <dbReference type="EMBL" id="KAL3695904.1"/>
    </source>
</evidence>
<gene>
    <name evidence="4" type="ORF">R1sor_009980</name>
</gene>
<evidence type="ECO:0000313" key="5">
    <source>
        <dbReference type="Proteomes" id="UP001633002"/>
    </source>
</evidence>
<keyword evidence="5" id="KW-1185">Reference proteome</keyword>
<dbReference type="AlphaFoldDB" id="A0ABD3HYN7"/>
<dbReference type="SUPFAM" id="SSF47616">
    <property type="entry name" value="GST C-terminal domain-like"/>
    <property type="match status" value="1"/>
</dbReference>
<sequence length="162" mass="18249">MGWYSTQGRAHSVIRFWSGATRNVIAALYEKGVEFELVMVDLKSGVQKQPEHLKLQPAGLPRRRNHPLRSRNALVQYGKTPTDKALVEQWIEVESQNYHPVITALNYELLVKKIFTGEAPDEAAVAAEVPKLNAVLDIYEARLTESISSRPSWQKTITYGSS</sequence>
<dbReference type="GO" id="GO:0004364">
    <property type="term" value="F:glutathione transferase activity"/>
    <property type="evidence" value="ECO:0007669"/>
    <property type="project" value="UniProtKB-EC"/>
</dbReference>
<evidence type="ECO:0000259" key="3">
    <source>
        <dbReference type="PROSITE" id="PS50405"/>
    </source>
</evidence>
<reference evidence="4 5" key="1">
    <citation type="submission" date="2024-09" db="EMBL/GenBank/DDBJ databases">
        <title>Chromosome-scale assembly of Riccia sorocarpa.</title>
        <authorList>
            <person name="Paukszto L."/>
        </authorList>
    </citation>
    <scope>NUCLEOTIDE SEQUENCE [LARGE SCALE GENOMIC DNA]</scope>
    <source>
        <strain evidence="4">LP-2024</strain>
        <tissue evidence="4">Aerial parts of the thallus</tissue>
    </source>
</reference>
<dbReference type="Proteomes" id="UP001633002">
    <property type="component" value="Unassembled WGS sequence"/>
</dbReference>
<dbReference type="Gene3D" id="3.40.30.10">
    <property type="entry name" value="Glutaredoxin"/>
    <property type="match status" value="1"/>
</dbReference>
<dbReference type="EMBL" id="JBJQOH010000002">
    <property type="protein sequence ID" value="KAL3695904.1"/>
    <property type="molecule type" value="Genomic_DNA"/>
</dbReference>
<dbReference type="SUPFAM" id="SSF52833">
    <property type="entry name" value="Thioredoxin-like"/>
    <property type="match status" value="1"/>
</dbReference>
<evidence type="ECO:0000256" key="1">
    <source>
        <dbReference type="ARBA" id="ARBA00012452"/>
    </source>
</evidence>
<dbReference type="EC" id="2.5.1.18" evidence="1"/>
<dbReference type="Gene3D" id="1.20.1050.10">
    <property type="match status" value="1"/>
</dbReference>
<dbReference type="Pfam" id="PF02798">
    <property type="entry name" value="GST_N"/>
    <property type="match status" value="1"/>
</dbReference>
<name>A0ABD3HYN7_9MARC</name>
<dbReference type="InterPro" id="IPR004045">
    <property type="entry name" value="Glutathione_S-Trfase_N"/>
</dbReference>
<comment type="caution">
    <text evidence="4">The sequence shown here is derived from an EMBL/GenBank/DDBJ whole genome shotgun (WGS) entry which is preliminary data.</text>
</comment>
<dbReference type="PANTHER" id="PTHR43900">
    <property type="entry name" value="GLUTATHIONE S-TRANSFERASE RHO"/>
    <property type="match status" value="1"/>
</dbReference>
<evidence type="ECO:0000256" key="2">
    <source>
        <dbReference type="ARBA" id="ARBA00022679"/>
    </source>
</evidence>
<keyword evidence="2" id="KW-0808">Transferase</keyword>
<protein>
    <recommendedName>
        <fullName evidence="1">glutathione transferase</fullName>
        <ecNumber evidence="1">2.5.1.18</ecNumber>
    </recommendedName>
</protein>
<dbReference type="PANTHER" id="PTHR43900:SF3">
    <property type="entry name" value="GLUTATHIONE S-TRANSFERASE RHO"/>
    <property type="match status" value="1"/>
</dbReference>